<protein>
    <submittedName>
        <fullName evidence="1">Uncharacterized protein</fullName>
    </submittedName>
</protein>
<gene>
    <name evidence="1" type="ORF">PMAYCL1PPCAC_25978</name>
</gene>
<feature type="non-terminal residue" evidence="1">
    <location>
        <position position="1"/>
    </location>
</feature>
<reference evidence="2" key="1">
    <citation type="submission" date="2022-10" db="EMBL/GenBank/DDBJ databases">
        <title>Genome assembly of Pristionchus species.</title>
        <authorList>
            <person name="Yoshida K."/>
            <person name="Sommer R.J."/>
        </authorList>
    </citation>
    <scope>NUCLEOTIDE SEQUENCE [LARGE SCALE GENOMIC DNA]</scope>
    <source>
        <strain evidence="2">RS5460</strain>
    </source>
</reference>
<name>A0AAN5I7V7_9BILA</name>
<dbReference type="AlphaFoldDB" id="A0AAN5I7V7"/>
<evidence type="ECO:0000313" key="2">
    <source>
        <dbReference type="Proteomes" id="UP001328107"/>
    </source>
</evidence>
<evidence type="ECO:0000313" key="1">
    <source>
        <dbReference type="EMBL" id="GMR55783.1"/>
    </source>
</evidence>
<feature type="non-terminal residue" evidence="1">
    <location>
        <position position="67"/>
    </location>
</feature>
<dbReference type="Proteomes" id="UP001328107">
    <property type="component" value="Unassembled WGS sequence"/>
</dbReference>
<proteinExistence type="predicted"/>
<keyword evidence="2" id="KW-1185">Reference proteome</keyword>
<comment type="caution">
    <text evidence="1">The sequence shown here is derived from an EMBL/GenBank/DDBJ whole genome shotgun (WGS) entry which is preliminary data.</text>
</comment>
<dbReference type="EMBL" id="BTRK01000005">
    <property type="protein sequence ID" value="GMR55783.1"/>
    <property type="molecule type" value="Genomic_DNA"/>
</dbReference>
<organism evidence="1 2">
    <name type="scientific">Pristionchus mayeri</name>
    <dbReference type="NCBI Taxonomy" id="1317129"/>
    <lineage>
        <taxon>Eukaryota</taxon>
        <taxon>Metazoa</taxon>
        <taxon>Ecdysozoa</taxon>
        <taxon>Nematoda</taxon>
        <taxon>Chromadorea</taxon>
        <taxon>Rhabditida</taxon>
        <taxon>Rhabditina</taxon>
        <taxon>Diplogasteromorpha</taxon>
        <taxon>Diplogasteroidea</taxon>
        <taxon>Neodiplogasteridae</taxon>
        <taxon>Pristionchus</taxon>
    </lineage>
</organism>
<accession>A0AAN5I7V7</accession>
<sequence length="67" mass="8064">LHLESVRELQHVRHSSTCDFRRFEVDEVEQIDEFLKRNVLDLNFFFSLFCGIMEEHCSEDGRMISKD</sequence>